<accession>F0EYV8</accession>
<gene>
    <name evidence="3" type="primary">lgtF</name>
    <name evidence="3" type="ORF">HMPREF9098_1042</name>
</gene>
<dbReference type="PANTHER" id="PTHR43630:SF2">
    <property type="entry name" value="GLYCOSYLTRANSFERASE"/>
    <property type="match status" value="1"/>
</dbReference>
<dbReference type="CDD" id="cd02511">
    <property type="entry name" value="Beta4Glucosyltransferase"/>
    <property type="match status" value="1"/>
</dbReference>
<dbReference type="InterPro" id="IPR001173">
    <property type="entry name" value="Glyco_trans_2-like"/>
</dbReference>
<dbReference type="PANTHER" id="PTHR43630">
    <property type="entry name" value="POLY-BETA-1,6-N-ACETYL-D-GLUCOSAMINE SYNTHASE"/>
    <property type="match status" value="1"/>
</dbReference>
<reference evidence="3 4" key="1">
    <citation type="submission" date="2011-01" db="EMBL/GenBank/DDBJ databases">
        <authorList>
            <person name="Muzny D."/>
            <person name="Qin X."/>
            <person name="Deng J."/>
            <person name="Jiang H."/>
            <person name="Liu Y."/>
            <person name="Qu J."/>
            <person name="Song X.-Z."/>
            <person name="Zhang L."/>
            <person name="Thornton R."/>
            <person name="Coyle M."/>
            <person name="Francisco L."/>
            <person name="Jackson L."/>
            <person name="Javaid M."/>
            <person name="Korchina V."/>
            <person name="Kovar C."/>
            <person name="Mata R."/>
            <person name="Mathew T."/>
            <person name="Ngo R."/>
            <person name="Nguyen L."/>
            <person name="Nguyen N."/>
            <person name="Okwuonu G."/>
            <person name="Ongeri F."/>
            <person name="Pham C."/>
            <person name="Simmons D."/>
            <person name="Wilczek-Boney K."/>
            <person name="Hale W."/>
            <person name="Jakkamsetti A."/>
            <person name="Pham P."/>
            <person name="Ruth R."/>
            <person name="San Lucas F."/>
            <person name="Warren J."/>
            <person name="Zhang J."/>
            <person name="Zhao Z."/>
            <person name="Zhou C."/>
            <person name="Zhu D."/>
            <person name="Lee S."/>
            <person name="Bess C."/>
            <person name="Blankenburg K."/>
            <person name="Forbes L."/>
            <person name="Fu Q."/>
            <person name="Gubbala S."/>
            <person name="Hirani K."/>
            <person name="Jayaseelan J.C."/>
            <person name="Lara F."/>
            <person name="Munidasa M."/>
            <person name="Palculict T."/>
            <person name="Patil S."/>
            <person name="Pu L.-L."/>
            <person name="Saada N."/>
            <person name="Tang L."/>
            <person name="Weissenberger G."/>
            <person name="Zhu Y."/>
            <person name="Hemphill L."/>
            <person name="Shang Y."/>
            <person name="Youmans B."/>
            <person name="Ayvaz T."/>
            <person name="Ross M."/>
            <person name="Santibanez J."/>
            <person name="Aqrawi P."/>
            <person name="Gross S."/>
            <person name="Joshi V."/>
            <person name="Fowler G."/>
            <person name="Nazareth L."/>
            <person name="Reid J."/>
            <person name="Worley K."/>
            <person name="Petrosino J."/>
            <person name="Highlander S."/>
            <person name="Gibbs R."/>
        </authorList>
    </citation>
    <scope>NUCLEOTIDE SEQUENCE [LARGE SCALE GENOMIC DNA]</scope>
    <source>
        <strain evidence="3 4">ATCC 33394</strain>
    </source>
</reference>
<dbReference type="Pfam" id="PF00535">
    <property type="entry name" value="Glycos_transf_2"/>
    <property type="match status" value="1"/>
</dbReference>
<feature type="domain" description="Glycosyltransferase 2-like" evidence="2">
    <location>
        <begin position="54"/>
        <end position="170"/>
    </location>
</feature>
<evidence type="ECO:0000313" key="4">
    <source>
        <dbReference type="Proteomes" id="UP000004088"/>
    </source>
</evidence>
<evidence type="ECO:0000259" key="2">
    <source>
        <dbReference type="Pfam" id="PF00535"/>
    </source>
</evidence>
<dbReference type="STRING" id="888741.HMPREF9098_1042"/>
<comment type="similarity">
    <text evidence="1">Belongs to the glycosyltransferase 2 family. WaaE/KdtX subfamily.</text>
</comment>
<organism evidence="3 4">
    <name type="scientific">Kingella denitrificans ATCC 33394</name>
    <dbReference type="NCBI Taxonomy" id="888741"/>
    <lineage>
        <taxon>Bacteria</taxon>
        <taxon>Pseudomonadati</taxon>
        <taxon>Pseudomonadota</taxon>
        <taxon>Betaproteobacteria</taxon>
        <taxon>Neisseriales</taxon>
        <taxon>Neisseriaceae</taxon>
        <taxon>Kingella</taxon>
    </lineage>
</organism>
<name>F0EYV8_9NEIS</name>
<proteinExistence type="inferred from homology"/>
<dbReference type="EMBL" id="AEWV01000015">
    <property type="protein sequence ID" value="EGC17716.1"/>
    <property type="molecule type" value="Genomic_DNA"/>
</dbReference>
<protein>
    <submittedName>
        <fullName evidence="3">Glycosyltransferase, group 2 family protein</fullName>
        <ecNumber evidence="3">2.4.-.-</ecNumber>
    </submittedName>
</protein>
<dbReference type="InterPro" id="IPR029044">
    <property type="entry name" value="Nucleotide-diphossugar_trans"/>
</dbReference>
<comment type="caution">
    <text evidence="3">The sequence shown here is derived from an EMBL/GenBank/DDBJ whole genome shotgun (WGS) entry which is preliminary data.</text>
</comment>
<dbReference type="RefSeq" id="WP_003782448.1">
    <property type="nucleotide sequence ID" value="NZ_GL870929.1"/>
</dbReference>
<dbReference type="HOGENOM" id="CLU_065962_1_0_4"/>
<keyword evidence="3" id="KW-0808">Transferase</keyword>
<dbReference type="SUPFAM" id="SSF53448">
    <property type="entry name" value="Nucleotide-diphospho-sugar transferases"/>
    <property type="match status" value="1"/>
</dbReference>
<dbReference type="AlphaFoldDB" id="F0EYV8"/>
<keyword evidence="3" id="KW-0328">Glycosyltransferase</keyword>
<dbReference type="EC" id="2.4.-.-" evidence="3"/>
<dbReference type="Gene3D" id="3.90.550.10">
    <property type="entry name" value="Spore Coat Polysaccharide Biosynthesis Protein SpsA, Chain A"/>
    <property type="match status" value="1"/>
</dbReference>
<evidence type="ECO:0000313" key="3">
    <source>
        <dbReference type="EMBL" id="EGC17716.1"/>
    </source>
</evidence>
<dbReference type="GO" id="GO:0016757">
    <property type="term" value="F:glycosyltransferase activity"/>
    <property type="evidence" value="ECO:0007669"/>
    <property type="project" value="UniProtKB-KW"/>
</dbReference>
<sequence length="318" mass="36321">MQAAFEKRKTRVLYAEFALAMRPAEKQPAPLPRSAVRTIDLEKPMLPLHSLLTIALITKNEERVLAQCLDSVKDLGCDIVMIDSGSCDNTAEIARQYGADVHVFDDWPGFGAQRNRAHAFIRTPWVLWLDADERLSEAARQDIRRQLAAHEADGKTVFSINRLSVAYGREIRHSGWYPDRIVRCYPVAHTQYSDDLVHESVRVPQGARIIELQGDVLHFTYHDLAQHLAKMQQYAFAWAAQRQGIKRATPFSATCRAVFAFVRFYLLKRGFLDGQPGLMIAAMNAVYTFLKYAQLWQLNRCRDNEKAACTHHTKEHQP</sequence>
<dbReference type="Proteomes" id="UP000004088">
    <property type="component" value="Unassembled WGS sequence"/>
</dbReference>
<keyword evidence="4" id="KW-1185">Reference proteome</keyword>
<evidence type="ECO:0000256" key="1">
    <source>
        <dbReference type="ARBA" id="ARBA00038494"/>
    </source>
</evidence>